<name>A0ABD0PHP8_CIRMR</name>
<feature type="region of interest" description="Disordered" evidence="1">
    <location>
        <begin position="104"/>
        <end position="136"/>
    </location>
</feature>
<feature type="non-terminal residue" evidence="2">
    <location>
        <position position="432"/>
    </location>
</feature>
<proteinExistence type="predicted"/>
<dbReference type="AlphaFoldDB" id="A0ABD0PHP8"/>
<evidence type="ECO:0000313" key="2">
    <source>
        <dbReference type="EMBL" id="KAL0173588.1"/>
    </source>
</evidence>
<feature type="non-terminal residue" evidence="2">
    <location>
        <position position="1"/>
    </location>
</feature>
<organism evidence="2 3">
    <name type="scientific">Cirrhinus mrigala</name>
    <name type="common">Mrigala</name>
    <dbReference type="NCBI Taxonomy" id="683832"/>
    <lineage>
        <taxon>Eukaryota</taxon>
        <taxon>Metazoa</taxon>
        <taxon>Chordata</taxon>
        <taxon>Craniata</taxon>
        <taxon>Vertebrata</taxon>
        <taxon>Euteleostomi</taxon>
        <taxon>Actinopterygii</taxon>
        <taxon>Neopterygii</taxon>
        <taxon>Teleostei</taxon>
        <taxon>Ostariophysi</taxon>
        <taxon>Cypriniformes</taxon>
        <taxon>Cyprinidae</taxon>
        <taxon>Labeoninae</taxon>
        <taxon>Labeonini</taxon>
        <taxon>Cirrhinus</taxon>
    </lineage>
</organism>
<accession>A0ABD0PHP8</accession>
<gene>
    <name evidence="2" type="ORF">M9458_029556</name>
</gene>
<dbReference type="Proteomes" id="UP001529510">
    <property type="component" value="Unassembled WGS sequence"/>
</dbReference>
<reference evidence="2 3" key="1">
    <citation type="submission" date="2024-05" db="EMBL/GenBank/DDBJ databases">
        <title>Genome sequencing and assembly of Indian major carp, Cirrhinus mrigala (Hamilton, 1822).</title>
        <authorList>
            <person name="Mohindra V."/>
            <person name="Chowdhury L.M."/>
            <person name="Lal K."/>
            <person name="Jena J.K."/>
        </authorList>
    </citation>
    <scope>NUCLEOTIDE SEQUENCE [LARGE SCALE GENOMIC DNA]</scope>
    <source>
        <strain evidence="2">CM1030</strain>
        <tissue evidence="2">Blood</tissue>
    </source>
</reference>
<dbReference type="EMBL" id="JAMKFB020000015">
    <property type="protein sequence ID" value="KAL0173588.1"/>
    <property type="molecule type" value="Genomic_DNA"/>
</dbReference>
<evidence type="ECO:0000256" key="1">
    <source>
        <dbReference type="SAM" id="MobiDB-lite"/>
    </source>
</evidence>
<evidence type="ECO:0000313" key="3">
    <source>
        <dbReference type="Proteomes" id="UP001529510"/>
    </source>
</evidence>
<protein>
    <submittedName>
        <fullName evidence="2">Uncharacterized protein</fullName>
    </submittedName>
</protein>
<keyword evidence="3" id="KW-1185">Reference proteome</keyword>
<sequence>AERFNVLLSTLKETETNSACSWSSWCWRYGASAMAVFPCRVGSTHQAALPPVCVAGSDLPCAPQHVKTLKVHSRVKCLFKGNVAFVPTQRCVVTKTALRRGIDAFPPVRNSPQRNQPLRAPPSTGTPQPLELPKEWAGPSHGVPLVSFEVPLDYRMLITALEGEPDLSGEDDPAALLPSGQSEILDADLGMMAMLARATKRIGLEWKPPPCPEPSRLDDWYFGVAHAGSQGPTPVPFFSEVYDKLTEMCTATFTARKHSSGLSSLTTLDGGAARVYTEVPLVERLVVTRMCPSTASTWRGKPLLPSRAHRHSSALIGSGYVTCGEAASTLHEGGSENSGLPRTLRYVRQRETDKTRFLNSPVSQTCFFGNAVENFAQQISAAQKQTEALLPPTALQERVNVPLLPPEEGQVEKILGRGVLDGRIPDRTLPSR</sequence>
<comment type="caution">
    <text evidence="2">The sequence shown here is derived from an EMBL/GenBank/DDBJ whole genome shotgun (WGS) entry which is preliminary data.</text>
</comment>